<dbReference type="Gene3D" id="3.20.20.80">
    <property type="entry name" value="Glycosidases"/>
    <property type="match status" value="1"/>
</dbReference>
<dbReference type="SUPFAM" id="SSF51445">
    <property type="entry name" value="(Trans)glycosidases"/>
    <property type="match status" value="1"/>
</dbReference>
<keyword evidence="3" id="KW-0146">Chitin degradation</keyword>
<protein>
    <recommendedName>
        <fullName evidence="2">chitinase</fullName>
        <ecNumber evidence="2">3.2.1.14</ecNumber>
    </recommendedName>
</protein>
<dbReference type="InterPro" id="IPR050314">
    <property type="entry name" value="Glycosyl_Hydrlase_18"/>
</dbReference>
<dbReference type="Pfam" id="PF01607">
    <property type="entry name" value="CBM_14"/>
    <property type="match status" value="1"/>
</dbReference>
<dbReference type="SUPFAM" id="SSF57625">
    <property type="entry name" value="Invertebrate chitin-binding proteins"/>
    <property type="match status" value="1"/>
</dbReference>
<dbReference type="PROSITE" id="PS51910">
    <property type="entry name" value="GH18_2"/>
    <property type="match status" value="1"/>
</dbReference>
<proteinExistence type="predicted"/>
<dbReference type="FunFam" id="3.10.50.10:FF:000001">
    <property type="entry name" value="Chitinase 3-like 1"/>
    <property type="match status" value="1"/>
</dbReference>
<comment type="caution">
    <text evidence="8">The sequence shown here is derived from an EMBL/GenBank/DDBJ whole genome shotgun (WGS) entry which is preliminary data.</text>
</comment>
<dbReference type="InterPro" id="IPR029070">
    <property type="entry name" value="Chitinase_insertion_sf"/>
</dbReference>
<evidence type="ECO:0000259" key="7">
    <source>
        <dbReference type="PROSITE" id="PS51910"/>
    </source>
</evidence>
<accession>A0AAW1F508</accession>
<feature type="domain" description="Chitin-binding type-2" evidence="6">
    <location>
        <begin position="156"/>
        <end position="206"/>
    </location>
</feature>
<evidence type="ECO:0000256" key="3">
    <source>
        <dbReference type="ARBA" id="ARBA00023024"/>
    </source>
</evidence>
<dbReference type="GO" id="GO:0008843">
    <property type="term" value="F:endochitinase activity"/>
    <property type="evidence" value="ECO:0007669"/>
    <property type="project" value="UniProtKB-EC"/>
</dbReference>
<sequence>MLCGIGGTREHLYGRAFDLSTASTGVGAPANGPGEEGCYTGEEGFWAYYETCLYIEGTTTQLIVDQEVPYAVTENQWVGFDNEASLDTKVNYLKTNNFGGACVWSLDLDDTTGKFCKMGKCPFISHLHDILVPDFPSFSTTTPPTTTMPTTTTSTGTPCDGKSSGHFPFPGDPTKYYQCDSLDRVHILQCGSNTVFNEAIETCVHS</sequence>
<dbReference type="InterPro" id="IPR036508">
    <property type="entry name" value="Chitin-bd_dom_sf"/>
</dbReference>
<dbReference type="SMART" id="SM00494">
    <property type="entry name" value="ChtBD2"/>
    <property type="match status" value="1"/>
</dbReference>
<evidence type="ECO:0000313" key="9">
    <source>
        <dbReference type="Proteomes" id="UP001488805"/>
    </source>
</evidence>
<dbReference type="EC" id="3.2.1.14" evidence="2"/>
<dbReference type="SUPFAM" id="SSF54556">
    <property type="entry name" value="Chitinase insertion domain"/>
    <property type="match status" value="1"/>
</dbReference>
<feature type="compositionally biased region" description="Low complexity" evidence="5">
    <location>
        <begin position="141"/>
        <end position="158"/>
    </location>
</feature>
<dbReference type="PANTHER" id="PTHR11177:SF248">
    <property type="entry name" value="CHITOTRIOSIDASE-1"/>
    <property type="match status" value="1"/>
</dbReference>
<evidence type="ECO:0000256" key="4">
    <source>
        <dbReference type="ARBA" id="ARBA00023157"/>
    </source>
</evidence>
<dbReference type="GO" id="GO:0006032">
    <property type="term" value="P:chitin catabolic process"/>
    <property type="evidence" value="ECO:0007669"/>
    <property type="project" value="UniProtKB-KW"/>
</dbReference>
<dbReference type="AlphaFoldDB" id="A0AAW1F508"/>
<keyword evidence="3" id="KW-0119">Carbohydrate metabolism</keyword>
<evidence type="ECO:0000256" key="2">
    <source>
        <dbReference type="ARBA" id="ARBA00012729"/>
    </source>
</evidence>
<dbReference type="PANTHER" id="PTHR11177">
    <property type="entry name" value="CHITINASE"/>
    <property type="match status" value="1"/>
</dbReference>
<keyword evidence="9" id="KW-1185">Reference proteome</keyword>
<dbReference type="InterPro" id="IPR001223">
    <property type="entry name" value="Glyco_hydro18_cat"/>
</dbReference>
<evidence type="ECO:0000256" key="1">
    <source>
        <dbReference type="ARBA" id="ARBA00000822"/>
    </source>
</evidence>
<dbReference type="GO" id="GO:0005975">
    <property type="term" value="P:carbohydrate metabolic process"/>
    <property type="evidence" value="ECO:0007669"/>
    <property type="project" value="InterPro"/>
</dbReference>
<dbReference type="InterPro" id="IPR002557">
    <property type="entry name" value="Chitin-bd_dom"/>
</dbReference>
<dbReference type="Proteomes" id="UP001488805">
    <property type="component" value="Unassembled WGS sequence"/>
</dbReference>
<evidence type="ECO:0000256" key="5">
    <source>
        <dbReference type="SAM" id="MobiDB-lite"/>
    </source>
</evidence>
<gene>
    <name evidence="8" type="ORF">VZT92_011547</name>
</gene>
<dbReference type="GO" id="GO:0008061">
    <property type="term" value="F:chitin binding"/>
    <property type="evidence" value="ECO:0007669"/>
    <property type="project" value="InterPro"/>
</dbReference>
<dbReference type="GO" id="GO:0005576">
    <property type="term" value="C:extracellular region"/>
    <property type="evidence" value="ECO:0007669"/>
    <property type="project" value="InterPro"/>
</dbReference>
<keyword evidence="4" id="KW-1015">Disulfide bond</keyword>
<dbReference type="Gene3D" id="2.170.140.10">
    <property type="entry name" value="Chitin binding domain"/>
    <property type="match status" value="1"/>
</dbReference>
<dbReference type="Pfam" id="PF00704">
    <property type="entry name" value="Glyco_hydro_18"/>
    <property type="match status" value="1"/>
</dbReference>
<feature type="region of interest" description="Disordered" evidence="5">
    <location>
        <begin position="141"/>
        <end position="163"/>
    </location>
</feature>
<evidence type="ECO:0000313" key="8">
    <source>
        <dbReference type="EMBL" id="KAK9530009.1"/>
    </source>
</evidence>
<dbReference type="PROSITE" id="PS50940">
    <property type="entry name" value="CHIT_BIND_II"/>
    <property type="match status" value="1"/>
</dbReference>
<dbReference type="InterPro" id="IPR017853">
    <property type="entry name" value="GH"/>
</dbReference>
<dbReference type="EMBL" id="JBCEZU010000100">
    <property type="protein sequence ID" value="KAK9530009.1"/>
    <property type="molecule type" value="Genomic_DNA"/>
</dbReference>
<name>A0AAW1F508_ZOAVI</name>
<evidence type="ECO:0000259" key="6">
    <source>
        <dbReference type="PROSITE" id="PS50940"/>
    </source>
</evidence>
<reference evidence="8 9" key="1">
    <citation type="journal article" date="2024" name="Genome Biol. Evol.">
        <title>Chromosome-level genome assembly of the viviparous eelpout Zoarces viviparus.</title>
        <authorList>
            <person name="Fuhrmann N."/>
            <person name="Brasseur M.V."/>
            <person name="Bakowski C.E."/>
            <person name="Podsiadlowski L."/>
            <person name="Prost S."/>
            <person name="Krehenwinkel H."/>
            <person name="Mayer C."/>
        </authorList>
    </citation>
    <scope>NUCLEOTIDE SEQUENCE [LARGE SCALE GENOMIC DNA]</scope>
    <source>
        <strain evidence="8">NO-MEL_2022_Ind0_liver</strain>
    </source>
</reference>
<feature type="domain" description="GH18" evidence="7">
    <location>
        <begin position="1"/>
        <end position="134"/>
    </location>
</feature>
<dbReference type="Gene3D" id="3.10.50.10">
    <property type="match status" value="1"/>
</dbReference>
<organism evidence="8 9">
    <name type="scientific">Zoarces viviparus</name>
    <name type="common">Viviparous eelpout</name>
    <name type="synonym">Blennius viviparus</name>
    <dbReference type="NCBI Taxonomy" id="48416"/>
    <lineage>
        <taxon>Eukaryota</taxon>
        <taxon>Metazoa</taxon>
        <taxon>Chordata</taxon>
        <taxon>Craniata</taxon>
        <taxon>Vertebrata</taxon>
        <taxon>Euteleostomi</taxon>
        <taxon>Actinopterygii</taxon>
        <taxon>Neopterygii</taxon>
        <taxon>Teleostei</taxon>
        <taxon>Neoteleostei</taxon>
        <taxon>Acanthomorphata</taxon>
        <taxon>Eupercaria</taxon>
        <taxon>Perciformes</taxon>
        <taxon>Cottioidei</taxon>
        <taxon>Zoarcales</taxon>
        <taxon>Zoarcidae</taxon>
        <taxon>Zoarcinae</taxon>
        <taxon>Zoarces</taxon>
    </lineage>
</organism>
<keyword evidence="3" id="KW-0624">Polysaccharide degradation</keyword>
<comment type="catalytic activity">
    <reaction evidence="1">
        <text>Random endo-hydrolysis of N-acetyl-beta-D-glucosaminide (1-&gt;4)-beta-linkages in chitin and chitodextrins.</text>
        <dbReference type="EC" id="3.2.1.14"/>
    </reaction>
</comment>